<dbReference type="Gene3D" id="2.60.120.1200">
    <property type="match status" value="1"/>
</dbReference>
<dbReference type="STRING" id="996801.BW723_03930"/>
<keyword evidence="3" id="KW-1185">Reference proteome</keyword>
<dbReference type="InterPro" id="IPR041224">
    <property type="entry name" value="BPA_C"/>
</dbReference>
<accession>A0A1B8TUK0</accession>
<comment type="caution">
    <text evidence="2">The sequence shown here is derived from an EMBL/GenBank/DDBJ whole genome shotgun (WGS) entry which is preliminary data.</text>
</comment>
<dbReference type="KEGG" id="prn:BW723_03930"/>
<dbReference type="Proteomes" id="UP000092612">
    <property type="component" value="Unassembled WGS sequence"/>
</dbReference>
<feature type="domain" description="Beta-porphyranase A C-terminal" evidence="1">
    <location>
        <begin position="14"/>
        <end position="112"/>
    </location>
</feature>
<name>A0A1B8TUK0_9FLAO</name>
<protein>
    <recommendedName>
        <fullName evidence="1">Beta-porphyranase A C-terminal domain-containing protein</fullName>
    </recommendedName>
</protein>
<evidence type="ECO:0000313" key="3">
    <source>
        <dbReference type="Proteomes" id="UP000092612"/>
    </source>
</evidence>
<evidence type="ECO:0000313" key="2">
    <source>
        <dbReference type="EMBL" id="OBY63486.1"/>
    </source>
</evidence>
<sequence>MQKIEADKVNSFQFKTSELKRGKYGELVIRLGIGREHPKNNSDFVYPEIYFNGTKINVPKDWRGYDQNTRKRFFGVLEIPVPYHLIDNNKTYNKVDITFSNNGGFISSVVLQKFDFTIDLKRTKTPF</sequence>
<organism evidence="2 3">
    <name type="scientific">Polaribacter reichenbachii</name>
    <dbReference type="NCBI Taxonomy" id="996801"/>
    <lineage>
        <taxon>Bacteria</taxon>
        <taxon>Pseudomonadati</taxon>
        <taxon>Bacteroidota</taxon>
        <taxon>Flavobacteriia</taxon>
        <taxon>Flavobacteriales</taxon>
        <taxon>Flavobacteriaceae</taxon>
    </lineage>
</organism>
<dbReference type="EMBL" id="LSFL01000035">
    <property type="protein sequence ID" value="OBY63486.1"/>
    <property type="molecule type" value="Genomic_DNA"/>
</dbReference>
<dbReference type="Pfam" id="PF18040">
    <property type="entry name" value="BPA_C"/>
    <property type="match status" value="1"/>
</dbReference>
<evidence type="ECO:0000259" key="1">
    <source>
        <dbReference type="Pfam" id="PF18040"/>
    </source>
</evidence>
<dbReference type="RefSeq" id="WP_068361996.1">
    <property type="nucleotide sequence ID" value="NZ_CP019337.1"/>
</dbReference>
<proteinExistence type="predicted"/>
<gene>
    <name evidence="2" type="ORF">LPB301_11775</name>
</gene>
<dbReference type="AlphaFoldDB" id="A0A1B8TUK0"/>
<reference evidence="3" key="1">
    <citation type="submission" date="2016-02" db="EMBL/GenBank/DDBJ databases">
        <title>Paenibacillus sp. LPB0068, isolated from Crassostrea gigas.</title>
        <authorList>
            <person name="Shin S.-K."/>
            <person name="Yi H."/>
        </authorList>
    </citation>
    <scope>NUCLEOTIDE SEQUENCE [LARGE SCALE GENOMIC DNA]</scope>
    <source>
        <strain evidence="3">KCTC 23969</strain>
    </source>
</reference>